<evidence type="ECO:0000256" key="4">
    <source>
        <dbReference type="ARBA" id="ARBA00023136"/>
    </source>
</evidence>
<gene>
    <name evidence="6" type="ORF">GBK04_02390</name>
</gene>
<dbReference type="RefSeq" id="WP_152756520.1">
    <property type="nucleotide sequence ID" value="NZ_WHLY01000002.1"/>
</dbReference>
<feature type="transmembrane region" description="Helical" evidence="5">
    <location>
        <begin position="215"/>
        <end position="235"/>
    </location>
</feature>
<dbReference type="InterPro" id="IPR004710">
    <property type="entry name" value="Bilac:Na_transpt"/>
</dbReference>
<evidence type="ECO:0000313" key="6">
    <source>
        <dbReference type="EMBL" id="MPR32223.1"/>
    </source>
</evidence>
<comment type="caution">
    <text evidence="6">The sequence shown here is derived from an EMBL/GenBank/DDBJ whole genome shotgun (WGS) entry which is preliminary data.</text>
</comment>
<organism evidence="6 7">
    <name type="scientific">Salmonirosea aquatica</name>
    <dbReference type="NCBI Taxonomy" id="2654236"/>
    <lineage>
        <taxon>Bacteria</taxon>
        <taxon>Pseudomonadati</taxon>
        <taxon>Bacteroidota</taxon>
        <taxon>Cytophagia</taxon>
        <taxon>Cytophagales</taxon>
        <taxon>Spirosomataceae</taxon>
        <taxon>Salmonirosea</taxon>
    </lineage>
</organism>
<dbReference type="Proteomes" id="UP000479293">
    <property type="component" value="Unassembled WGS sequence"/>
</dbReference>
<dbReference type="InterPro" id="IPR002657">
    <property type="entry name" value="BilAc:Na_symport/Acr3"/>
</dbReference>
<dbReference type="GO" id="GO:0016020">
    <property type="term" value="C:membrane"/>
    <property type="evidence" value="ECO:0007669"/>
    <property type="project" value="UniProtKB-SubCell"/>
</dbReference>
<evidence type="ECO:0000256" key="2">
    <source>
        <dbReference type="ARBA" id="ARBA00022692"/>
    </source>
</evidence>
<feature type="transmembrane region" description="Helical" evidence="5">
    <location>
        <begin position="65"/>
        <end position="88"/>
    </location>
</feature>
<feature type="transmembrane region" description="Helical" evidence="5">
    <location>
        <begin position="192"/>
        <end position="209"/>
    </location>
</feature>
<dbReference type="Gene3D" id="1.20.1530.20">
    <property type="match status" value="1"/>
</dbReference>
<evidence type="ECO:0000256" key="5">
    <source>
        <dbReference type="SAM" id="Phobius"/>
    </source>
</evidence>
<dbReference type="PANTHER" id="PTHR10361:SF28">
    <property type="entry name" value="P3 PROTEIN-RELATED"/>
    <property type="match status" value="1"/>
</dbReference>
<accession>A0A7C9BDM7</accession>
<feature type="transmembrane region" description="Helical" evidence="5">
    <location>
        <begin position="5"/>
        <end position="23"/>
    </location>
</feature>
<dbReference type="Pfam" id="PF01758">
    <property type="entry name" value="SBF"/>
    <property type="match status" value="1"/>
</dbReference>
<feature type="transmembrane region" description="Helical" evidence="5">
    <location>
        <begin position="121"/>
        <end position="142"/>
    </location>
</feature>
<keyword evidence="2 5" id="KW-0812">Transmembrane</keyword>
<keyword evidence="3 5" id="KW-1133">Transmembrane helix</keyword>
<evidence type="ECO:0000256" key="3">
    <source>
        <dbReference type="ARBA" id="ARBA00022989"/>
    </source>
</evidence>
<evidence type="ECO:0000313" key="7">
    <source>
        <dbReference type="Proteomes" id="UP000479293"/>
    </source>
</evidence>
<feature type="transmembrane region" description="Helical" evidence="5">
    <location>
        <begin position="94"/>
        <end position="114"/>
    </location>
</feature>
<keyword evidence="4 5" id="KW-0472">Membrane</keyword>
<name>A0A7C9BDM7_9BACT</name>
<reference evidence="6 7" key="1">
    <citation type="submission" date="2019-10" db="EMBL/GenBank/DDBJ databases">
        <title>Draft Genome Sequence of Cytophagaceae sp. SJW1-29.</title>
        <authorList>
            <person name="Choi A."/>
        </authorList>
    </citation>
    <scope>NUCLEOTIDE SEQUENCE [LARGE SCALE GENOMIC DNA]</scope>
    <source>
        <strain evidence="6 7">SJW1-29</strain>
    </source>
</reference>
<dbReference type="InterPro" id="IPR038770">
    <property type="entry name" value="Na+/solute_symporter_sf"/>
</dbReference>
<proteinExistence type="predicted"/>
<dbReference type="EMBL" id="WHLY01000002">
    <property type="protein sequence ID" value="MPR32223.1"/>
    <property type="molecule type" value="Genomic_DNA"/>
</dbReference>
<feature type="transmembrane region" description="Helical" evidence="5">
    <location>
        <begin position="35"/>
        <end position="53"/>
    </location>
</feature>
<dbReference type="AlphaFoldDB" id="A0A7C9BDM7"/>
<keyword evidence="7" id="KW-1185">Reference proteome</keyword>
<evidence type="ECO:0000256" key="1">
    <source>
        <dbReference type="ARBA" id="ARBA00004141"/>
    </source>
</evidence>
<sequence>MKSYLYTLSIIVAATLAMIFPGPFTSLGGFELKNLIVPLLMIIMFGMGTTMGLKDFESVIKSPRSVLIGLICQFSIMPVIGYTLATSFDFPPEVAAGVILIGCSPSGLASNVMSYIAKANVALSLTITAVATLLAPLLTPALMKWLAGTFVEVDFLKMMVDILKMIILPIGLGLLVNYIFRKQSAWLNRYMPLVSMIGIALIICIITAAGRESLLTIGAALVVCTLIHNLLGYSLGYGLARLLRLPEQDCRTVALEVGLQNGGLASGLALQMGKVATVGLAPALFGPIMNITGSLLASFWGKDRIEVPAVEEASEMT</sequence>
<dbReference type="PANTHER" id="PTHR10361">
    <property type="entry name" value="SODIUM-BILE ACID COTRANSPORTER"/>
    <property type="match status" value="1"/>
</dbReference>
<feature type="transmembrane region" description="Helical" evidence="5">
    <location>
        <begin position="162"/>
        <end position="180"/>
    </location>
</feature>
<protein>
    <submittedName>
        <fullName evidence="6">Bile acid:sodium symporter family protein</fullName>
    </submittedName>
</protein>
<comment type="subcellular location">
    <subcellularLocation>
        <location evidence="1">Membrane</location>
        <topology evidence="1">Multi-pass membrane protein</topology>
    </subcellularLocation>
</comment>